<dbReference type="Gene3D" id="1.10.840.10">
    <property type="entry name" value="Ras guanine-nucleotide exchange factors catalytic domain"/>
    <property type="match status" value="1"/>
</dbReference>
<dbReference type="PANTHER" id="PTHR23113">
    <property type="entry name" value="GUANINE NUCLEOTIDE EXCHANGE FACTOR"/>
    <property type="match status" value="1"/>
</dbReference>
<proteinExistence type="predicted"/>
<evidence type="ECO:0000313" key="6">
    <source>
        <dbReference type="EMBL" id="KOS14603.1"/>
    </source>
</evidence>
<dbReference type="InterPro" id="IPR008937">
    <property type="entry name" value="Ras-like_GEF"/>
</dbReference>
<evidence type="ECO:0000259" key="5">
    <source>
        <dbReference type="PROSITE" id="PS50212"/>
    </source>
</evidence>
<protein>
    <submittedName>
        <fullName evidence="6">Guanine nucleotide exchange factor lte1</fullName>
    </submittedName>
</protein>
<dbReference type="PROSITE" id="PS50009">
    <property type="entry name" value="RASGEF_CAT"/>
    <property type="match status" value="1"/>
</dbReference>
<feature type="compositionally biased region" description="Polar residues" evidence="3">
    <location>
        <begin position="533"/>
        <end position="546"/>
    </location>
</feature>
<feature type="compositionally biased region" description="Polar residues" evidence="3">
    <location>
        <begin position="957"/>
        <end position="974"/>
    </location>
</feature>
<dbReference type="GO" id="GO:0005886">
    <property type="term" value="C:plasma membrane"/>
    <property type="evidence" value="ECO:0007669"/>
    <property type="project" value="TreeGrafter"/>
</dbReference>
<dbReference type="OrthoDB" id="10254377at2759"/>
<dbReference type="SMART" id="SM00147">
    <property type="entry name" value="RasGEF"/>
    <property type="match status" value="1"/>
</dbReference>
<reference evidence="6 7" key="1">
    <citation type="submission" date="2015-07" db="EMBL/GenBank/DDBJ databases">
        <title>Draft Genome Sequence of Malassezia furfur CBS1878 and Malassezia pachydermatis CBS1879.</title>
        <authorList>
            <person name="Triana S."/>
            <person name="Ohm R."/>
            <person name="Gonzalez A."/>
            <person name="DeCock H."/>
            <person name="Restrepo S."/>
            <person name="Celis A."/>
        </authorList>
    </citation>
    <scope>NUCLEOTIDE SEQUENCE [LARGE SCALE GENOMIC DNA]</scope>
    <source>
        <strain evidence="6 7">CBS 1879</strain>
    </source>
</reference>
<dbReference type="Pfam" id="PF00617">
    <property type="entry name" value="RasGEF"/>
    <property type="match status" value="1"/>
</dbReference>
<feature type="region of interest" description="Disordered" evidence="3">
    <location>
        <begin position="1"/>
        <end position="108"/>
    </location>
</feature>
<feature type="domain" description="Ras-GEF" evidence="4">
    <location>
        <begin position="1128"/>
        <end position="1428"/>
    </location>
</feature>
<feature type="region of interest" description="Disordered" evidence="3">
    <location>
        <begin position="185"/>
        <end position="210"/>
    </location>
</feature>
<dbReference type="PROSITE" id="PS50212">
    <property type="entry name" value="RASGEF_NTER"/>
    <property type="match status" value="1"/>
</dbReference>
<feature type="compositionally biased region" description="Basic and acidic residues" evidence="3">
    <location>
        <begin position="18"/>
        <end position="30"/>
    </location>
</feature>
<evidence type="ECO:0000256" key="3">
    <source>
        <dbReference type="SAM" id="MobiDB-lite"/>
    </source>
</evidence>
<feature type="region of interest" description="Disordered" evidence="3">
    <location>
        <begin position="882"/>
        <end position="1050"/>
    </location>
</feature>
<dbReference type="Pfam" id="PF00618">
    <property type="entry name" value="RasGEF_N"/>
    <property type="match status" value="1"/>
</dbReference>
<feature type="compositionally biased region" description="Low complexity" evidence="3">
    <location>
        <begin position="507"/>
        <end position="532"/>
    </location>
</feature>
<feature type="compositionally biased region" description="Acidic residues" evidence="3">
    <location>
        <begin position="1041"/>
        <end position="1050"/>
    </location>
</feature>
<dbReference type="InterPro" id="IPR001895">
    <property type="entry name" value="RASGEF_cat_dom"/>
</dbReference>
<feature type="compositionally biased region" description="Basic and acidic residues" evidence="3">
    <location>
        <begin position="554"/>
        <end position="564"/>
    </location>
</feature>
<keyword evidence="1 2" id="KW-0344">Guanine-nucleotide releasing factor</keyword>
<dbReference type="GO" id="GO:0007265">
    <property type="term" value="P:Ras protein signal transduction"/>
    <property type="evidence" value="ECO:0007669"/>
    <property type="project" value="TreeGrafter"/>
</dbReference>
<dbReference type="EMBL" id="LGAV01000003">
    <property type="protein sequence ID" value="KOS14603.1"/>
    <property type="molecule type" value="Genomic_DNA"/>
</dbReference>
<dbReference type="Gene3D" id="1.20.870.10">
    <property type="entry name" value="Son of sevenless (SoS) protein Chain: S domain 1"/>
    <property type="match status" value="1"/>
</dbReference>
<organism evidence="6 7">
    <name type="scientific">Malassezia pachydermatis</name>
    <dbReference type="NCBI Taxonomy" id="77020"/>
    <lineage>
        <taxon>Eukaryota</taxon>
        <taxon>Fungi</taxon>
        <taxon>Dikarya</taxon>
        <taxon>Basidiomycota</taxon>
        <taxon>Ustilaginomycotina</taxon>
        <taxon>Malasseziomycetes</taxon>
        <taxon>Malasseziales</taxon>
        <taxon>Malasseziaceae</taxon>
        <taxon>Malassezia</taxon>
    </lineage>
</organism>
<keyword evidence="7" id="KW-1185">Reference proteome</keyword>
<dbReference type="STRING" id="77020.A0A0N0RSC0"/>
<sequence length="1434" mass="158140">MSKLLRKSLSSDMLAKIRSSDGSKGSESKTKNQPKVQKKRSFRLFKSPKLSSPPEPSPKLPSVTSPLPDKGQHNIPTSPMYGLGIQHWEQSPSSASSGPARRQMSPRPVPHARMYHEQEGAPTDIFMSSRPPGNSVALPPHHYEAATLSANPQEAVTPHAAQDANDFSPMMAGSTYPDTQDSLPTNNMHESQTSSFSVPEPMPATASMPPVAVQTTPTVSLPSRASDGYVPTVVQVGPPSAGISPMPSSAEQTMPIAAPATNVDDTLGPSADYSFKTAPVAHTEAMHMPASSHVDTNMESFTDSADVSADRAFGVDALIRPYDMSGDSLSHDLMPTPSHQSSPNPHNPFRMRMYPQEPFAEESPSFNQEVHTHEVVPIGVRAHTNTHEHVLASTTSPTLTSTMTVPTLPPSNQAVQADRPMPAINLEQLSNLGPVVPSTKAAWQVPSDTQDSTYTVRPDHYDQWKAPSSMTPSITTPAVAEMDIPTAHSKETDEPVMYSQRMPVNVAATTETSTSREAAAFASAPTETSSSTGPRQQDTAMASTVGMSAADLDGSARAKEEPKDASPVPNESTSLTPILTQSELSEPSKDTYRVEWMLGMHTQLFDDACTSTQGPVPVAYTYDEWYIEPVHDVMGARAAGPSAIVANSPPPGQAAASPLYLGVFGSELRTARDGRYVLDLAHRVAFDVQPNRPLPDNTRAMSLSTCVRHARIFSYSPRVVLAATPHRLVAEMTSGSSPGLMQDVFLGYRQYFGASRLLDLLLSRMEWAITKVGETITAKTAMGVLVHTQSALWYWLQYYYDRDFARNETLLRRLIDWTADQDFRTQFWKFAEEAKHSVNVPHLLPLHEMAIPELDDEMTTNDPCDRMHVLWALVQGLVPASMLPTTTPGSSGTNVVPSREPMPELHKVRSLTRMLSLSNSPRKNKRGGHGRKPSNTISSAVMGAVNSMGTIPAVPGTRQSQSQDFTTGTASPVSGVSLDTPDVSQSSLHRNRSVRSLRRLWRRGDGSNDEPSTDDARQHHHHTPALPFGSRRTETQQAAEEALDTDDGEQDATLQRLETALSDLPSASDVISPQQRSGPIQWIPSHTGASWKEAQRMSILSLQSPRFGDEATRTTAPTQPDTFLLYQRSSTIARQLGSIEREIMACVRWTDMAEPAWDQHTIQQEQWQREYQEYTTMRIRAATEGSSVPQDGSRTPQLNPTRTQQGVHMLIARFNRACAWVATHIVTTKDLEQRAAIVNKFIRIAWHCYRQGNIETLCQIMFGLQSPWVARLQKTWARVALWELRAFDALRRFTSPRNQFVFLRQSMREALDSSVSPRRFSEMSTTAAPYVPFFGLFVTDLSAVDGLNSFVDSSLMPNMTPFYDDQELSQSWDTLVNVYRLRLKALIVREFITFQRHEREAPEHPMELPILIEALHLDTLSAVAIQRASFALEP</sequence>
<evidence type="ECO:0000256" key="1">
    <source>
        <dbReference type="ARBA" id="ARBA00022658"/>
    </source>
</evidence>
<dbReference type="InterPro" id="IPR000651">
    <property type="entry name" value="Ras-like_Gua-exchang_fac_N"/>
</dbReference>
<comment type="caution">
    <text evidence="6">The sequence shown here is derived from an EMBL/GenBank/DDBJ whole genome shotgun (WGS) entry which is preliminary data.</text>
</comment>
<evidence type="ECO:0000256" key="2">
    <source>
        <dbReference type="PROSITE-ProRule" id="PRU00168"/>
    </source>
</evidence>
<dbReference type="SUPFAM" id="SSF48366">
    <property type="entry name" value="Ras GEF"/>
    <property type="match status" value="1"/>
</dbReference>
<dbReference type="GO" id="GO:0005085">
    <property type="term" value="F:guanyl-nucleotide exchange factor activity"/>
    <property type="evidence" value="ECO:0007669"/>
    <property type="project" value="UniProtKB-KW"/>
</dbReference>
<dbReference type="RefSeq" id="XP_017992235.1">
    <property type="nucleotide sequence ID" value="XM_018135711.1"/>
</dbReference>
<dbReference type="PANTHER" id="PTHR23113:SF368">
    <property type="entry name" value="CELL DIVISION CONTROL PROTEIN 25"/>
    <property type="match status" value="1"/>
</dbReference>
<evidence type="ECO:0000313" key="7">
    <source>
        <dbReference type="Proteomes" id="UP000037751"/>
    </source>
</evidence>
<feature type="compositionally biased region" description="Polar residues" evidence="3">
    <location>
        <begin position="883"/>
        <end position="896"/>
    </location>
</feature>
<feature type="compositionally biased region" description="Polar residues" evidence="3">
    <location>
        <begin position="569"/>
        <end position="585"/>
    </location>
</feature>
<feature type="compositionally biased region" description="Basic residues" evidence="3">
    <location>
        <begin position="922"/>
        <end position="932"/>
    </location>
</feature>
<evidence type="ECO:0000259" key="4">
    <source>
        <dbReference type="PROSITE" id="PS50009"/>
    </source>
</evidence>
<accession>A0A0N0RSC0</accession>
<feature type="compositionally biased region" description="Basic residues" evidence="3">
    <location>
        <begin position="989"/>
        <end position="1001"/>
    </location>
</feature>
<feature type="compositionally biased region" description="Low complexity" evidence="3">
    <location>
        <begin position="90"/>
        <end position="103"/>
    </location>
</feature>
<gene>
    <name evidence="6" type="ORF">Malapachy_1204</name>
</gene>
<feature type="domain" description="N-terminal Ras-GEF" evidence="5">
    <location>
        <begin position="716"/>
        <end position="851"/>
    </location>
</feature>
<feature type="compositionally biased region" description="Polar residues" evidence="3">
    <location>
        <begin position="185"/>
        <end position="197"/>
    </location>
</feature>
<feature type="region of interest" description="Disordered" evidence="3">
    <location>
        <begin position="507"/>
        <end position="586"/>
    </location>
</feature>
<dbReference type="GeneID" id="28727586"/>
<dbReference type="InterPro" id="IPR036964">
    <property type="entry name" value="RASGEF_cat_dom_sf"/>
</dbReference>
<dbReference type="InterPro" id="IPR023578">
    <property type="entry name" value="Ras_GEF_dom_sf"/>
</dbReference>
<name>A0A0N0RSC0_9BASI</name>
<dbReference type="Proteomes" id="UP000037751">
    <property type="component" value="Unassembled WGS sequence"/>
</dbReference>
<dbReference type="VEuPathDB" id="FungiDB:Malapachy_1204"/>